<dbReference type="PANTHER" id="PTHR42852">
    <property type="entry name" value="THIOL:DISULFIDE INTERCHANGE PROTEIN DSBE"/>
    <property type="match status" value="1"/>
</dbReference>
<protein>
    <submittedName>
        <fullName evidence="3">Thiol-disulfide oxidoreductase ResA</fullName>
    </submittedName>
</protein>
<dbReference type="InterPro" id="IPR013766">
    <property type="entry name" value="Thioredoxin_domain"/>
</dbReference>
<dbReference type="PANTHER" id="PTHR42852:SF18">
    <property type="entry name" value="CHROMOSOME UNDETERMINED SCAFFOLD_47, WHOLE GENOME SHOTGUN SEQUENCE"/>
    <property type="match status" value="1"/>
</dbReference>
<dbReference type="Pfam" id="PF08534">
    <property type="entry name" value="Redoxin"/>
    <property type="match status" value="1"/>
</dbReference>
<organism evidence="3 4">
    <name type="scientific">Shewanella khirikhana</name>
    <dbReference type="NCBI Taxonomy" id="1965282"/>
    <lineage>
        <taxon>Bacteria</taxon>
        <taxon>Pseudomonadati</taxon>
        <taxon>Pseudomonadota</taxon>
        <taxon>Gammaproteobacteria</taxon>
        <taxon>Alteromonadales</taxon>
        <taxon>Shewanellaceae</taxon>
        <taxon>Shewanella</taxon>
    </lineage>
</organism>
<proteinExistence type="predicted"/>
<keyword evidence="4" id="KW-1185">Reference proteome</keyword>
<dbReference type="PROSITE" id="PS51352">
    <property type="entry name" value="THIOREDOXIN_2"/>
    <property type="match status" value="1"/>
</dbReference>
<evidence type="ECO:0000313" key="4">
    <source>
        <dbReference type="Proteomes" id="UP000278437"/>
    </source>
</evidence>
<evidence type="ECO:0000259" key="2">
    <source>
        <dbReference type="PROSITE" id="PS51352"/>
    </source>
</evidence>
<feature type="chain" id="PRO_5045160419" evidence="1">
    <location>
        <begin position="35"/>
        <end position="174"/>
    </location>
</feature>
<dbReference type="InterPro" id="IPR013740">
    <property type="entry name" value="Redoxin"/>
</dbReference>
<dbReference type="InterPro" id="IPR050553">
    <property type="entry name" value="Thioredoxin_ResA/DsbE_sf"/>
</dbReference>
<keyword evidence="1" id="KW-0732">Signal</keyword>
<accession>A0ABM7D231</accession>
<feature type="signal peptide" evidence="1">
    <location>
        <begin position="1"/>
        <end position="34"/>
    </location>
</feature>
<reference evidence="4" key="1">
    <citation type="submission" date="2017-03" db="EMBL/GenBank/DDBJ databases">
        <title>Full genome sequence of a non-lethal Shewanella isolate that potentiates virulence of Vibio parahaemolyticus causing acute hepatopancreatic necrosis disease (AHPND) in shrimp.</title>
        <authorList>
            <person name="Prachumwat A."/>
            <person name="Sritunyalucksana K."/>
        </authorList>
    </citation>
    <scope>NUCLEOTIDE SEQUENCE [LARGE SCALE GENOMIC DNA]</scope>
    <source>
        <strain evidence="4">TH2012</strain>
    </source>
</reference>
<evidence type="ECO:0000256" key="1">
    <source>
        <dbReference type="SAM" id="SignalP"/>
    </source>
</evidence>
<evidence type="ECO:0000313" key="3">
    <source>
        <dbReference type="EMBL" id="AZQ10479.1"/>
    </source>
</evidence>
<name>A0ABM7D231_9GAMM</name>
<dbReference type="EMBL" id="CP020373">
    <property type="protein sequence ID" value="AZQ10479.1"/>
    <property type="molecule type" value="Genomic_DNA"/>
</dbReference>
<dbReference type="Proteomes" id="UP000278437">
    <property type="component" value="Chromosome"/>
</dbReference>
<gene>
    <name evidence="3" type="primary">resA</name>
    <name evidence="3" type="ORF">STH12_01357</name>
</gene>
<dbReference type="InterPro" id="IPR036249">
    <property type="entry name" value="Thioredoxin-like_sf"/>
</dbReference>
<sequence>MNFATFFAPQSRMQLASLAVAALLMVGIAGQAVAAPSLEHQVVDAEGKVLNLSDYRGKVVYVDFWASWCGPCRKSFPWMNEMHSRYQDKGLVVLAINLDTDKDDATPFLNALKPQFNIGYDSEGEVARSFDLLGMPSSFVFDKSGKLVKSHVGFFTEQTSEYEAELVALLEQPQ</sequence>
<dbReference type="SUPFAM" id="SSF52833">
    <property type="entry name" value="Thioredoxin-like"/>
    <property type="match status" value="1"/>
</dbReference>
<feature type="domain" description="Thioredoxin" evidence="2">
    <location>
        <begin position="29"/>
        <end position="174"/>
    </location>
</feature>
<dbReference type="CDD" id="cd02966">
    <property type="entry name" value="TlpA_like_family"/>
    <property type="match status" value="1"/>
</dbReference>
<dbReference type="Gene3D" id="3.40.30.10">
    <property type="entry name" value="Glutaredoxin"/>
    <property type="match status" value="1"/>
</dbReference>